<sequence>METYELPKNLQEQLKNALNDVEKSPEILERQEIREYFQEYRQKIDDQLIYFNDFDEKALKIDDLNQIINLEFEILFSFATLKTGIFLLVKKLKNIDLENTCPNEINLTFGKIDKYLPEWINCCTKITNKFKDINDFISKIEDSHFFFAIQEEILTKVNKTKTNLHHMSEKIDKNKKKFFPKNIKEVQDEIYLNFFQIIGLKLVYDLATKLEYTTKFWEKFLDELRLNEKLLKNFEQSELYVKEYCLDYVVENLTEIGCSVNNFCKQIIDERN</sequence>
<reference evidence="1" key="1">
    <citation type="submission" date="2021-06" db="EMBL/GenBank/DDBJ databases">
        <authorList>
            <person name="Kallberg Y."/>
            <person name="Tangrot J."/>
            <person name="Rosling A."/>
        </authorList>
    </citation>
    <scope>NUCLEOTIDE SEQUENCE</scope>
    <source>
        <strain evidence="1">MA461A</strain>
    </source>
</reference>
<dbReference type="EMBL" id="CAJVQC010026259">
    <property type="protein sequence ID" value="CAG8732602.1"/>
    <property type="molecule type" value="Genomic_DNA"/>
</dbReference>
<proteinExistence type="predicted"/>
<accession>A0ACA9Q0I2</accession>
<protein>
    <submittedName>
        <fullName evidence="1">4879_t:CDS:1</fullName>
    </submittedName>
</protein>
<feature type="non-terminal residue" evidence="1">
    <location>
        <position position="272"/>
    </location>
</feature>
<evidence type="ECO:0000313" key="2">
    <source>
        <dbReference type="Proteomes" id="UP000789920"/>
    </source>
</evidence>
<keyword evidence="2" id="KW-1185">Reference proteome</keyword>
<name>A0ACA9Q0I2_9GLOM</name>
<organism evidence="1 2">
    <name type="scientific">Racocetra persica</name>
    <dbReference type="NCBI Taxonomy" id="160502"/>
    <lineage>
        <taxon>Eukaryota</taxon>
        <taxon>Fungi</taxon>
        <taxon>Fungi incertae sedis</taxon>
        <taxon>Mucoromycota</taxon>
        <taxon>Glomeromycotina</taxon>
        <taxon>Glomeromycetes</taxon>
        <taxon>Diversisporales</taxon>
        <taxon>Gigasporaceae</taxon>
        <taxon>Racocetra</taxon>
    </lineage>
</organism>
<evidence type="ECO:0000313" key="1">
    <source>
        <dbReference type="EMBL" id="CAG8732602.1"/>
    </source>
</evidence>
<comment type="caution">
    <text evidence="1">The sequence shown here is derived from an EMBL/GenBank/DDBJ whole genome shotgun (WGS) entry which is preliminary data.</text>
</comment>
<gene>
    <name evidence="1" type="ORF">RPERSI_LOCUS12315</name>
</gene>
<dbReference type="Proteomes" id="UP000789920">
    <property type="component" value="Unassembled WGS sequence"/>
</dbReference>